<evidence type="ECO:0000256" key="1">
    <source>
        <dbReference type="SAM" id="Phobius"/>
    </source>
</evidence>
<dbReference type="STRING" id="1387353.BSF38_03799"/>
<sequence length="227" mass="24719">MSESSEAAAPAGHRPGRKPWQFGLRTVFLITAAIAVWTAVFANRRESEMLQSRIAAMRPLARELVIDDPNRIAVVKLDELWYDENVWDVHLPTGRYRLCMVTRGVGQEGVAAATKSAPIAAGRHRLALDQTQEGDVRRISVACDGAKLLETTEPKEWDAGVGSTGGSQYSISAQSPADQPAVLFRRRFHLSTTGGRTSAPAEPSNGLLVWIEPADAPKPEAIPRKID</sequence>
<name>A0A1U7CTK6_9BACT</name>
<dbReference type="KEGG" id="pbor:BSF38_03799"/>
<evidence type="ECO:0000313" key="2">
    <source>
        <dbReference type="EMBL" id="APW62261.1"/>
    </source>
</evidence>
<dbReference type="Proteomes" id="UP000186309">
    <property type="component" value="Chromosome"/>
</dbReference>
<keyword evidence="1" id="KW-0812">Transmembrane</keyword>
<dbReference type="EMBL" id="CP019082">
    <property type="protein sequence ID" value="APW62261.1"/>
    <property type="molecule type" value="Genomic_DNA"/>
</dbReference>
<proteinExistence type="predicted"/>
<dbReference type="AlphaFoldDB" id="A0A1U7CTK6"/>
<keyword evidence="3" id="KW-1185">Reference proteome</keyword>
<protein>
    <submittedName>
        <fullName evidence="2">Uncharacterized protein</fullName>
    </submittedName>
</protein>
<feature type="transmembrane region" description="Helical" evidence="1">
    <location>
        <begin position="22"/>
        <end position="43"/>
    </location>
</feature>
<dbReference type="RefSeq" id="WP_237170521.1">
    <property type="nucleotide sequence ID" value="NZ_CP019082.1"/>
</dbReference>
<keyword evidence="1" id="KW-0472">Membrane</keyword>
<organism evidence="2 3">
    <name type="scientific">Paludisphaera borealis</name>
    <dbReference type="NCBI Taxonomy" id="1387353"/>
    <lineage>
        <taxon>Bacteria</taxon>
        <taxon>Pseudomonadati</taxon>
        <taxon>Planctomycetota</taxon>
        <taxon>Planctomycetia</taxon>
        <taxon>Isosphaerales</taxon>
        <taxon>Isosphaeraceae</taxon>
        <taxon>Paludisphaera</taxon>
    </lineage>
</organism>
<gene>
    <name evidence="2" type="ORF">BSF38_03799</name>
</gene>
<reference evidence="3" key="1">
    <citation type="submission" date="2016-12" db="EMBL/GenBank/DDBJ databases">
        <title>Comparative genomics of four Isosphaeraceae planctomycetes: a common pool of plasmids and glycoside hydrolase genes.</title>
        <authorList>
            <person name="Ivanova A."/>
        </authorList>
    </citation>
    <scope>NUCLEOTIDE SEQUENCE [LARGE SCALE GENOMIC DNA]</scope>
    <source>
        <strain evidence="3">PX4</strain>
    </source>
</reference>
<evidence type="ECO:0000313" key="3">
    <source>
        <dbReference type="Proteomes" id="UP000186309"/>
    </source>
</evidence>
<accession>A0A1U7CTK6</accession>
<keyword evidence="1" id="KW-1133">Transmembrane helix</keyword>